<sequence>MSGFEKLNTEEREPFNFYVVKQQNRALSAAVKQKERQIRELAVAIREQQRAQETDTALVSCVERHWRQVEGDARRLLEVLGDNGAGALSGDKNDEATGCASSILEKIVLRDADRFLLADVTKIAEAAAVDPLDDILRFDEEAGGEGALGADAMDTAGADPPGGKRGTDQGVDEVVVAKVDKFIQERCLLTRQVLQKLVQRLEDDGTRAGGKGARGTEEDGHGPSTSMHGPAPPAHGVGSSFAVASEGGSDRAEMLQARVGFLQDRLTVARSCQQKLYRGLVRALKDRHRYRRAEDWGLVPQRGVQDLGQKGLRQEGGEDGGSNGHRESAGCCHDEHKMGGHKRKRSLIGAEAGADGNGKGEEGKTTREAQLTAALDTLQELKHLVATRGEELMQLREEKMELNRRITSLAGPGLVDEKAGKSAPEKQEGGGIGCPGRLSEEQLVRQPLYQSLRSERDNLRRESQMKERQVLSLRQNVGDLEGKVHLLGRSRQAAVEAERGHFISRTEELMRENQSLRRFVDEHALEMEAKRVLVRQADELKVALAEERAEASGLRAITTHQAAELKEARSQWSQLQEQLKAREDEAKRLSEQVLAPLGADEAREGRLAELTRQLEEAQGEKEGLGAFQTSLFQETESLTAAYEKLSESTQRLKQQVEEKEKRNNRLQDELLKSKATEQMQVERASALERRQQDFERLRLEQTATVKELQELVELLRTQCAGLAQTRREAEEGAQADAEKLHQAQREADEAAQSLREFQNKLQAMTSRAEDLSRELDKVERERFLLREEVGSLTRKLQKVQVKIEPTQGAGAGGMGLNSATGGGREAAQNETLLKLLNCSVCNVRWKDCVITKCYHLFCQPCIQSNLKVRSRKCPACGKHFSENDVKPIFLT</sequence>
<feature type="coiled-coil region" evidence="15">
    <location>
        <begin position="705"/>
        <end position="795"/>
    </location>
</feature>
<dbReference type="Proteomes" id="UP000355283">
    <property type="component" value="Unassembled WGS sequence"/>
</dbReference>
<dbReference type="SMART" id="SM00184">
    <property type="entry name" value="RING"/>
    <property type="match status" value="1"/>
</dbReference>
<dbReference type="InterPro" id="IPR018957">
    <property type="entry name" value="Znf_C3HC4_RING-type"/>
</dbReference>
<evidence type="ECO:0000259" key="17">
    <source>
        <dbReference type="PROSITE" id="PS50089"/>
    </source>
</evidence>
<evidence type="ECO:0000256" key="7">
    <source>
        <dbReference type="ARBA" id="ARBA00022771"/>
    </source>
</evidence>
<evidence type="ECO:0000256" key="2">
    <source>
        <dbReference type="ARBA" id="ARBA00004123"/>
    </source>
</evidence>
<gene>
    <name evidence="18" type="ORF">NSK_002261</name>
</gene>
<dbReference type="PROSITE" id="PS50089">
    <property type="entry name" value="ZF_RING_2"/>
    <property type="match status" value="1"/>
</dbReference>
<evidence type="ECO:0000256" key="4">
    <source>
        <dbReference type="ARBA" id="ARBA00005555"/>
    </source>
</evidence>
<dbReference type="GO" id="GO:0016567">
    <property type="term" value="P:protein ubiquitination"/>
    <property type="evidence" value="ECO:0007669"/>
    <property type="project" value="UniProtKB-UniRule"/>
</dbReference>
<evidence type="ECO:0000256" key="13">
    <source>
        <dbReference type="PROSITE-ProRule" id="PRU00175"/>
    </source>
</evidence>
<dbReference type="GO" id="GO:0061630">
    <property type="term" value="F:ubiquitin protein ligase activity"/>
    <property type="evidence" value="ECO:0007669"/>
    <property type="project" value="UniProtKB-EC"/>
</dbReference>
<organism evidence="18 19">
    <name type="scientific">Nannochloropsis salina CCMP1776</name>
    <dbReference type="NCBI Taxonomy" id="1027361"/>
    <lineage>
        <taxon>Eukaryota</taxon>
        <taxon>Sar</taxon>
        <taxon>Stramenopiles</taxon>
        <taxon>Ochrophyta</taxon>
        <taxon>Eustigmatophyceae</taxon>
        <taxon>Eustigmatales</taxon>
        <taxon>Monodopsidaceae</taxon>
        <taxon>Microchloropsis</taxon>
        <taxon>Microchloropsis salina</taxon>
    </lineage>
</organism>
<feature type="compositionally biased region" description="Basic and acidic residues" evidence="16">
    <location>
        <begin position="658"/>
        <end position="675"/>
    </location>
</feature>
<name>A0A4D9D6H5_9STRA</name>
<comment type="caution">
    <text evidence="18">The sequence shown here is derived from an EMBL/GenBank/DDBJ whole genome shotgun (WGS) entry which is preliminary data.</text>
</comment>
<evidence type="ECO:0000256" key="3">
    <source>
        <dbReference type="ARBA" id="ARBA00004906"/>
    </source>
</evidence>
<feature type="region of interest" description="Disordered" evidence="16">
    <location>
        <begin position="414"/>
        <end position="437"/>
    </location>
</feature>
<feature type="region of interest" description="Disordered" evidence="16">
    <location>
        <begin position="204"/>
        <end position="245"/>
    </location>
</feature>
<keyword evidence="11 14" id="KW-0175">Coiled coil</keyword>
<protein>
    <recommendedName>
        <fullName evidence="14">E3 ubiquitin protein ligase</fullName>
        <ecNumber evidence="14">2.3.2.27</ecNumber>
    </recommendedName>
</protein>
<dbReference type="InterPro" id="IPR017907">
    <property type="entry name" value="Znf_RING_CS"/>
</dbReference>
<dbReference type="GO" id="GO:0006325">
    <property type="term" value="P:chromatin organization"/>
    <property type="evidence" value="ECO:0007669"/>
    <property type="project" value="UniProtKB-KW"/>
</dbReference>
<dbReference type="Gene3D" id="3.30.40.10">
    <property type="entry name" value="Zinc/RING finger domain, C3HC4 (zinc finger)"/>
    <property type="match status" value="1"/>
</dbReference>
<dbReference type="OrthoDB" id="10266039at2759"/>
<evidence type="ECO:0000256" key="5">
    <source>
        <dbReference type="ARBA" id="ARBA00022679"/>
    </source>
</evidence>
<dbReference type="EC" id="2.3.2.27" evidence="14"/>
<dbReference type="SUPFAM" id="SSF57850">
    <property type="entry name" value="RING/U-box"/>
    <property type="match status" value="1"/>
</dbReference>
<comment type="subcellular location">
    <subcellularLocation>
        <location evidence="2 14">Nucleus</location>
    </subcellularLocation>
</comment>
<evidence type="ECO:0000256" key="1">
    <source>
        <dbReference type="ARBA" id="ARBA00000900"/>
    </source>
</evidence>
<evidence type="ECO:0000313" key="19">
    <source>
        <dbReference type="Proteomes" id="UP000355283"/>
    </source>
</evidence>
<feature type="coiled-coil region" evidence="15">
    <location>
        <begin position="449"/>
        <end position="476"/>
    </location>
</feature>
<dbReference type="GO" id="GO:0033503">
    <property type="term" value="C:HULC complex"/>
    <property type="evidence" value="ECO:0007669"/>
    <property type="project" value="TreeGrafter"/>
</dbReference>
<keyword evidence="9 14" id="KW-0862">Zinc</keyword>
<feature type="compositionally biased region" description="Basic and acidic residues" evidence="16">
    <location>
        <begin position="415"/>
        <end position="428"/>
    </location>
</feature>
<evidence type="ECO:0000256" key="6">
    <source>
        <dbReference type="ARBA" id="ARBA00022723"/>
    </source>
</evidence>
<feature type="compositionally biased region" description="Basic and acidic residues" evidence="16">
    <location>
        <begin position="324"/>
        <end position="338"/>
    </location>
</feature>
<dbReference type="InterPro" id="IPR013083">
    <property type="entry name" value="Znf_RING/FYVE/PHD"/>
</dbReference>
<feature type="coiled-coil region" evidence="15">
    <location>
        <begin position="378"/>
        <end position="405"/>
    </location>
</feature>
<dbReference type="InterPro" id="IPR013956">
    <property type="entry name" value="E3_ubiquit_lig_Bre1"/>
</dbReference>
<dbReference type="AlphaFoldDB" id="A0A4D9D6H5"/>
<keyword evidence="7 13" id="KW-0863">Zinc-finger</keyword>
<feature type="region of interest" description="Disordered" evidence="16">
    <location>
        <begin position="658"/>
        <end position="677"/>
    </location>
</feature>
<feature type="region of interest" description="Disordered" evidence="16">
    <location>
        <begin position="146"/>
        <end position="169"/>
    </location>
</feature>
<keyword evidence="19" id="KW-1185">Reference proteome</keyword>
<evidence type="ECO:0000256" key="9">
    <source>
        <dbReference type="ARBA" id="ARBA00022833"/>
    </source>
</evidence>
<comment type="similarity">
    <text evidence="4 14">Belongs to the BRE1 family.</text>
</comment>
<evidence type="ECO:0000256" key="12">
    <source>
        <dbReference type="ARBA" id="ARBA00023242"/>
    </source>
</evidence>
<keyword evidence="12 14" id="KW-0539">Nucleus</keyword>
<feature type="domain" description="RING-type" evidence="17">
    <location>
        <begin position="838"/>
        <end position="876"/>
    </location>
</feature>
<dbReference type="PROSITE" id="PS00518">
    <property type="entry name" value="ZF_RING_1"/>
    <property type="match status" value="1"/>
</dbReference>
<evidence type="ECO:0000256" key="16">
    <source>
        <dbReference type="SAM" id="MobiDB-lite"/>
    </source>
</evidence>
<dbReference type="GO" id="GO:0008270">
    <property type="term" value="F:zinc ion binding"/>
    <property type="evidence" value="ECO:0007669"/>
    <property type="project" value="UniProtKB-KW"/>
</dbReference>
<feature type="coiled-coil region" evidence="15">
    <location>
        <begin position="24"/>
        <end position="54"/>
    </location>
</feature>
<dbReference type="InterPro" id="IPR001841">
    <property type="entry name" value="Znf_RING"/>
</dbReference>
<evidence type="ECO:0000256" key="8">
    <source>
        <dbReference type="ARBA" id="ARBA00022786"/>
    </source>
</evidence>
<evidence type="ECO:0000256" key="14">
    <source>
        <dbReference type="RuleBase" id="RU365038"/>
    </source>
</evidence>
<comment type="catalytic activity">
    <reaction evidence="1 14">
        <text>S-ubiquitinyl-[E2 ubiquitin-conjugating enzyme]-L-cysteine + [acceptor protein]-L-lysine = [E2 ubiquitin-conjugating enzyme]-L-cysteine + N(6)-ubiquitinyl-[acceptor protein]-L-lysine.</text>
        <dbReference type="EC" id="2.3.2.27"/>
    </reaction>
</comment>
<evidence type="ECO:0000256" key="11">
    <source>
        <dbReference type="ARBA" id="ARBA00023054"/>
    </source>
</evidence>
<accession>A0A4D9D6H5</accession>
<dbReference type="UniPathway" id="UPA00143"/>
<dbReference type="PANTHER" id="PTHR23163">
    <property type="entry name" value="RING FINGER PROTEIN-RELATED"/>
    <property type="match status" value="1"/>
</dbReference>
<keyword evidence="10 14" id="KW-0156">Chromatin regulator</keyword>
<keyword evidence="6 14" id="KW-0479">Metal-binding</keyword>
<dbReference type="Pfam" id="PF00097">
    <property type="entry name" value="zf-C3HC4"/>
    <property type="match status" value="1"/>
</dbReference>
<dbReference type="EMBL" id="SDOX01000008">
    <property type="protein sequence ID" value="TFJ86604.1"/>
    <property type="molecule type" value="Genomic_DNA"/>
</dbReference>
<reference evidence="18 19" key="1">
    <citation type="submission" date="2019-01" db="EMBL/GenBank/DDBJ databases">
        <title>Nuclear Genome Assembly of the Microalgal Biofuel strain Nannochloropsis salina CCMP1776.</title>
        <authorList>
            <person name="Hovde B."/>
        </authorList>
    </citation>
    <scope>NUCLEOTIDE SEQUENCE [LARGE SCALE GENOMIC DNA]</scope>
    <source>
        <strain evidence="18 19">CCMP1776</strain>
    </source>
</reference>
<keyword evidence="5 14" id="KW-0808">Transferase</keyword>
<feature type="region of interest" description="Disordered" evidence="16">
    <location>
        <begin position="311"/>
        <end position="366"/>
    </location>
</feature>
<evidence type="ECO:0000256" key="10">
    <source>
        <dbReference type="ARBA" id="ARBA00022853"/>
    </source>
</evidence>
<dbReference type="CDD" id="cd16499">
    <property type="entry name" value="RING-HC_Bre1-like"/>
    <property type="match status" value="1"/>
</dbReference>
<evidence type="ECO:0000313" key="18">
    <source>
        <dbReference type="EMBL" id="TFJ86604.1"/>
    </source>
</evidence>
<evidence type="ECO:0000256" key="15">
    <source>
        <dbReference type="SAM" id="Coils"/>
    </source>
</evidence>
<proteinExistence type="inferred from homology"/>
<comment type="pathway">
    <text evidence="3 14">Protein modification; protein ubiquitination.</text>
</comment>
<keyword evidence="8 14" id="KW-0833">Ubl conjugation pathway</keyword>
<dbReference type="PANTHER" id="PTHR23163:SF0">
    <property type="entry name" value="E3 UBIQUITIN-PROTEIN LIGASE BRE1"/>
    <property type="match status" value="1"/>
</dbReference>
<dbReference type="GO" id="GO:0005634">
    <property type="term" value="C:nucleus"/>
    <property type="evidence" value="ECO:0007669"/>
    <property type="project" value="UniProtKB-SubCell"/>
</dbReference>